<feature type="domain" description="4Fe-4S ferredoxin-type" evidence="6">
    <location>
        <begin position="68"/>
        <end position="97"/>
    </location>
</feature>
<dbReference type="GO" id="GO:0051539">
    <property type="term" value="F:4 iron, 4 sulfur cluster binding"/>
    <property type="evidence" value="ECO:0007669"/>
    <property type="project" value="UniProtKB-KW"/>
</dbReference>
<reference evidence="7 8" key="1">
    <citation type="submission" date="2017-04" db="EMBL/GenBank/DDBJ databases">
        <title>Genomic insights into metabolism of Thermodesulfobium acidiphilum.</title>
        <authorList>
            <person name="Toshchakov S.V."/>
            <person name="Frolov E.N."/>
            <person name="Kublanov I.V."/>
            <person name="Samarov N.I."/>
            <person name="Novikov A."/>
            <person name="Lebedinsky A.V."/>
            <person name="Bonch-Osmolovskaya E.A."/>
            <person name="Chernyh N.A."/>
        </authorList>
    </citation>
    <scope>NUCLEOTIDE SEQUENCE [LARGE SCALE GENOMIC DNA]</scope>
    <source>
        <strain evidence="7 8">3127-1</strain>
    </source>
</reference>
<feature type="domain" description="4Fe-4S ferredoxin-type" evidence="6">
    <location>
        <begin position="35"/>
        <end position="64"/>
    </location>
</feature>
<dbReference type="PROSITE" id="PS51379">
    <property type="entry name" value="4FE4S_FER_2"/>
    <property type="match status" value="2"/>
</dbReference>
<evidence type="ECO:0000259" key="6">
    <source>
        <dbReference type="PROSITE" id="PS51379"/>
    </source>
</evidence>
<protein>
    <submittedName>
        <fullName evidence="7">Hydrogenase-4 component H</fullName>
    </submittedName>
</protein>
<dbReference type="PROSITE" id="PS00198">
    <property type="entry name" value="4FE4S_FER_1"/>
    <property type="match status" value="1"/>
</dbReference>
<evidence type="ECO:0000256" key="4">
    <source>
        <dbReference type="ARBA" id="ARBA00023004"/>
    </source>
</evidence>
<proteinExistence type="predicted"/>
<evidence type="ECO:0000313" key="7">
    <source>
        <dbReference type="EMBL" id="AWB09976.1"/>
    </source>
</evidence>
<dbReference type="SUPFAM" id="SSF54862">
    <property type="entry name" value="4Fe-4S ferredoxins"/>
    <property type="match status" value="1"/>
</dbReference>
<evidence type="ECO:0000256" key="1">
    <source>
        <dbReference type="ARBA" id="ARBA00022485"/>
    </source>
</evidence>
<keyword evidence="8" id="KW-1185">Reference proteome</keyword>
<keyword evidence="4" id="KW-0408">Iron</keyword>
<evidence type="ECO:0000313" key="8">
    <source>
        <dbReference type="Proteomes" id="UP000244792"/>
    </source>
</evidence>
<dbReference type="AlphaFoldDB" id="A0A2R4VZR7"/>
<dbReference type="GO" id="GO:0016020">
    <property type="term" value="C:membrane"/>
    <property type="evidence" value="ECO:0007669"/>
    <property type="project" value="InterPro"/>
</dbReference>
<accession>A0A2R4VZR7</accession>
<dbReference type="Pfam" id="PF13187">
    <property type="entry name" value="Fer4_9"/>
    <property type="match status" value="1"/>
</dbReference>
<keyword evidence="5" id="KW-0411">Iron-sulfur</keyword>
<dbReference type="InterPro" id="IPR010226">
    <property type="entry name" value="NADH_quinone_OxRdtase_chainI"/>
</dbReference>
<dbReference type="Proteomes" id="UP000244792">
    <property type="component" value="Chromosome"/>
</dbReference>
<keyword evidence="2" id="KW-0479">Metal-binding</keyword>
<dbReference type="RefSeq" id="WP_108308809.1">
    <property type="nucleotide sequence ID" value="NZ_CP020921.1"/>
</dbReference>
<sequence length="157" mass="17726">MLPLIRILIENIFKPPITEEISAANLPEHPGGFHGYPEHDPSRCIACGICQYFCPAKVIKISQIDDKMNYHMDLDQCTCCGQCIDYCPTNAIKHRPNPYFVATNLDDFKVDHQIKLIKCAKCGAFIPDMTLIAHKLFGEGKPVPKHLTMCPKCKRKP</sequence>
<dbReference type="Gene3D" id="3.30.70.20">
    <property type="match status" value="2"/>
</dbReference>
<dbReference type="InterPro" id="IPR017896">
    <property type="entry name" value="4Fe4S_Fe-S-bd"/>
</dbReference>
<dbReference type="GO" id="GO:0046872">
    <property type="term" value="F:metal ion binding"/>
    <property type="evidence" value="ECO:0007669"/>
    <property type="project" value="UniProtKB-KW"/>
</dbReference>
<evidence type="ECO:0000256" key="2">
    <source>
        <dbReference type="ARBA" id="ARBA00022723"/>
    </source>
</evidence>
<dbReference type="PANTHER" id="PTHR10849">
    <property type="entry name" value="NADH DEHYDROGENASE UBIQUINONE IRON-SULFUR PROTEIN 8, MITOCHONDRIAL"/>
    <property type="match status" value="1"/>
</dbReference>
<keyword evidence="1" id="KW-0004">4Fe-4S</keyword>
<dbReference type="EMBL" id="CP020921">
    <property type="protein sequence ID" value="AWB09976.1"/>
    <property type="molecule type" value="Genomic_DNA"/>
</dbReference>
<dbReference type="InterPro" id="IPR017900">
    <property type="entry name" value="4Fe4S_Fe_S_CS"/>
</dbReference>
<dbReference type="GO" id="GO:0016651">
    <property type="term" value="F:oxidoreductase activity, acting on NAD(P)H"/>
    <property type="evidence" value="ECO:0007669"/>
    <property type="project" value="InterPro"/>
</dbReference>
<keyword evidence="3" id="KW-0677">Repeat</keyword>
<organism evidence="7 8">
    <name type="scientific">Thermodesulfobium acidiphilum</name>
    <dbReference type="NCBI Taxonomy" id="1794699"/>
    <lineage>
        <taxon>Bacteria</taxon>
        <taxon>Pseudomonadati</taxon>
        <taxon>Thermodesulfobiota</taxon>
        <taxon>Thermodesulfobiia</taxon>
        <taxon>Thermodesulfobiales</taxon>
        <taxon>Thermodesulfobiaceae</taxon>
        <taxon>Thermodesulfobium</taxon>
    </lineage>
</organism>
<evidence type="ECO:0000256" key="5">
    <source>
        <dbReference type="ARBA" id="ARBA00023014"/>
    </source>
</evidence>
<name>A0A2R4VZR7_THEAF</name>
<evidence type="ECO:0000256" key="3">
    <source>
        <dbReference type="ARBA" id="ARBA00022737"/>
    </source>
</evidence>
<dbReference type="KEGG" id="taci:TDSAC_0602"/>
<dbReference type="OrthoDB" id="9803192at2"/>
<gene>
    <name evidence="7" type="ORF">TDSAC_0602</name>
</gene>